<organism evidence="2 3">
    <name type="scientific">Symbiodinium natans</name>
    <dbReference type="NCBI Taxonomy" id="878477"/>
    <lineage>
        <taxon>Eukaryota</taxon>
        <taxon>Sar</taxon>
        <taxon>Alveolata</taxon>
        <taxon>Dinophyceae</taxon>
        <taxon>Suessiales</taxon>
        <taxon>Symbiodiniaceae</taxon>
        <taxon>Symbiodinium</taxon>
    </lineage>
</organism>
<feature type="region of interest" description="Disordered" evidence="1">
    <location>
        <begin position="89"/>
        <end position="367"/>
    </location>
</feature>
<gene>
    <name evidence="2" type="primary">GIP</name>
    <name evidence="2" type="ORF">SNAT2548_LOCUS10385</name>
</gene>
<dbReference type="AlphaFoldDB" id="A0A812L2F5"/>
<name>A0A812L2F5_9DINO</name>
<protein>
    <submittedName>
        <fullName evidence="2">GIP protein</fullName>
    </submittedName>
</protein>
<dbReference type="EMBL" id="CAJNDS010000857">
    <property type="protein sequence ID" value="CAE7237809.1"/>
    <property type="molecule type" value="Genomic_DNA"/>
</dbReference>
<keyword evidence="3" id="KW-1185">Reference proteome</keyword>
<proteinExistence type="predicted"/>
<comment type="caution">
    <text evidence="2">The sequence shown here is derived from an EMBL/GenBank/DDBJ whole genome shotgun (WGS) entry which is preliminary data.</text>
</comment>
<feature type="compositionally biased region" description="Basic and acidic residues" evidence="1">
    <location>
        <begin position="131"/>
        <end position="145"/>
    </location>
</feature>
<accession>A0A812L2F5</accession>
<feature type="compositionally biased region" description="Polar residues" evidence="1">
    <location>
        <begin position="346"/>
        <end position="355"/>
    </location>
</feature>
<evidence type="ECO:0000313" key="2">
    <source>
        <dbReference type="EMBL" id="CAE7237809.1"/>
    </source>
</evidence>
<evidence type="ECO:0000256" key="1">
    <source>
        <dbReference type="SAM" id="MobiDB-lite"/>
    </source>
</evidence>
<evidence type="ECO:0000313" key="3">
    <source>
        <dbReference type="Proteomes" id="UP000604046"/>
    </source>
</evidence>
<sequence length="549" mass="60036">MSERETEEVPSSTKRKAERLDSTGRPFVLTHRGGKKSKRQQELRQAVLEGAYQPQAEWSEQKRLEYAKLLSIQERRKELDRLEREAQEGFVAAGGGVVPGSGVRSEASGLRTGGLDRLAVSEGPPASLAGAEREGKGERERERSPKRAPARPIPSSSVSSDRPIPSRGLAPTQPKRTSIPKHVRIPSTPVPTSAPETPVLSEEASVEGSTPKASEVPAKKAPAHLKDTKGAGTKGKARAQDSPKTKAPQSEATKAPKAPPKSRPATFKVSAVTPPEPKGSKAKARPKEKSVPKPTVAASSRDPVTVEVDVELEEPEAPRAARPESSVAKASSTPVVLRPRAGSLADPSSTASRAPQSKGKRASETVEASQGTIRVILDYHGVLDCDVAQTTKRERLWFCNTGIPEATQDLLVEALDNTPGLEFLVLSYVGKSSYEKRQEVINRVRKFARYAEQRGHPGKVKISICDRREDKQDVAKHCRPVVAVDDNWWIVESYYEHVRRAYWFCPNFDEEEAPKGCHVVFSWSKVLDFVKGCVRTKTPTRWKDLSSAA</sequence>
<reference evidence="2" key="1">
    <citation type="submission" date="2021-02" db="EMBL/GenBank/DDBJ databases">
        <authorList>
            <person name="Dougan E. K."/>
            <person name="Rhodes N."/>
            <person name="Thang M."/>
            <person name="Chan C."/>
        </authorList>
    </citation>
    <scope>NUCLEOTIDE SEQUENCE</scope>
</reference>
<feature type="region of interest" description="Disordered" evidence="1">
    <location>
        <begin position="1"/>
        <end position="42"/>
    </location>
</feature>
<dbReference type="OrthoDB" id="418757at2759"/>
<feature type="compositionally biased region" description="Low complexity" evidence="1">
    <location>
        <begin position="153"/>
        <end position="167"/>
    </location>
</feature>
<dbReference type="Proteomes" id="UP000604046">
    <property type="component" value="Unassembled WGS sequence"/>
</dbReference>